<dbReference type="PRINTS" id="PR00080">
    <property type="entry name" value="SDRFAMILY"/>
</dbReference>
<evidence type="ECO:0000256" key="1">
    <source>
        <dbReference type="ARBA" id="ARBA00006484"/>
    </source>
</evidence>
<organism evidence="5 6">
    <name type="scientific">Nocardiopsis mangrovi</name>
    <dbReference type="NCBI Taxonomy" id="1179818"/>
    <lineage>
        <taxon>Bacteria</taxon>
        <taxon>Bacillati</taxon>
        <taxon>Actinomycetota</taxon>
        <taxon>Actinomycetes</taxon>
        <taxon>Streptosporangiales</taxon>
        <taxon>Nocardiopsidaceae</taxon>
        <taxon>Nocardiopsis</taxon>
    </lineage>
</organism>
<proteinExistence type="inferred from homology"/>
<dbReference type="InterPro" id="IPR020904">
    <property type="entry name" value="Sc_DH/Rdtase_CS"/>
</dbReference>
<evidence type="ECO:0000313" key="6">
    <source>
        <dbReference type="Proteomes" id="UP001595923"/>
    </source>
</evidence>
<name>A0ABV9E3X4_9ACTN</name>
<evidence type="ECO:0000256" key="2">
    <source>
        <dbReference type="ARBA" id="ARBA00023002"/>
    </source>
</evidence>
<dbReference type="Pfam" id="PF13561">
    <property type="entry name" value="adh_short_C2"/>
    <property type="match status" value="1"/>
</dbReference>
<gene>
    <name evidence="5" type="ORF">ACFO4E_28920</name>
</gene>
<comment type="caution">
    <text evidence="5">The sequence shown here is derived from an EMBL/GenBank/DDBJ whole genome shotgun (WGS) entry which is preliminary data.</text>
</comment>
<dbReference type="InterPro" id="IPR036291">
    <property type="entry name" value="NAD(P)-bd_dom_sf"/>
</dbReference>
<feature type="region of interest" description="Disordered" evidence="3">
    <location>
        <begin position="1"/>
        <end position="82"/>
    </location>
</feature>
<sequence length="325" mass="32707">MTDPANPTDPVREGGGDGTTESAHGSIDEGGEASGGGPTREDGRESPGGLRSGDGKGFTNAPRLEDSGESDSGMGRASSGEFDGRTVVVTGGVRGVGRGISEAFRAAGARVLACARRPPEAPLDGVEYVRLDVRDPDAVNAFFATTGPVRAVVNNAGGTPYLPLSEGDPHRHAKIIELNLIAPLIVARAARPVLEPGGSVLMIGSVSARRPSPGTAAYGAAKAGLASLAASLAVEWAPRVRVNCVTLGMVRTERAALHYGDDAGLAAVARTVPLGRLAAPDDAGAACVFLASDAAAYISGADLLVHGGGERPAYLGASTAGDTRP</sequence>
<dbReference type="RefSeq" id="WP_378580304.1">
    <property type="nucleotide sequence ID" value="NZ_JBHSFQ010000052.1"/>
</dbReference>
<dbReference type="Gene3D" id="3.40.50.720">
    <property type="entry name" value="NAD(P)-binding Rossmann-like Domain"/>
    <property type="match status" value="1"/>
</dbReference>
<dbReference type="InterPro" id="IPR002347">
    <property type="entry name" value="SDR_fam"/>
</dbReference>
<dbReference type="SUPFAM" id="SSF51735">
    <property type="entry name" value="NAD(P)-binding Rossmann-fold domains"/>
    <property type="match status" value="1"/>
</dbReference>
<dbReference type="PRINTS" id="PR00081">
    <property type="entry name" value="GDHRDH"/>
</dbReference>
<dbReference type="InterPro" id="IPR051122">
    <property type="entry name" value="SDR_DHRS6-like"/>
</dbReference>
<keyword evidence="2" id="KW-0560">Oxidoreductase</keyword>
<dbReference type="PROSITE" id="PS00061">
    <property type="entry name" value="ADH_SHORT"/>
    <property type="match status" value="1"/>
</dbReference>
<dbReference type="SMART" id="SM00822">
    <property type="entry name" value="PKS_KR"/>
    <property type="match status" value="1"/>
</dbReference>
<evidence type="ECO:0000313" key="5">
    <source>
        <dbReference type="EMBL" id="MFC4565900.1"/>
    </source>
</evidence>
<dbReference type="CDD" id="cd05233">
    <property type="entry name" value="SDR_c"/>
    <property type="match status" value="1"/>
</dbReference>
<dbReference type="InterPro" id="IPR057326">
    <property type="entry name" value="KR_dom"/>
</dbReference>
<keyword evidence="6" id="KW-1185">Reference proteome</keyword>
<evidence type="ECO:0000259" key="4">
    <source>
        <dbReference type="SMART" id="SM00822"/>
    </source>
</evidence>
<protein>
    <submittedName>
        <fullName evidence="5">SDR family oxidoreductase</fullName>
    </submittedName>
</protein>
<feature type="domain" description="Ketoreductase" evidence="4">
    <location>
        <begin position="85"/>
        <end position="253"/>
    </location>
</feature>
<reference evidence="6" key="1">
    <citation type="journal article" date="2019" name="Int. J. Syst. Evol. Microbiol.">
        <title>The Global Catalogue of Microorganisms (GCM) 10K type strain sequencing project: providing services to taxonomists for standard genome sequencing and annotation.</title>
        <authorList>
            <consortium name="The Broad Institute Genomics Platform"/>
            <consortium name="The Broad Institute Genome Sequencing Center for Infectious Disease"/>
            <person name="Wu L."/>
            <person name="Ma J."/>
        </authorList>
    </citation>
    <scope>NUCLEOTIDE SEQUENCE [LARGE SCALE GENOMIC DNA]</scope>
    <source>
        <strain evidence="6">XZYJ18</strain>
    </source>
</reference>
<dbReference type="PANTHER" id="PTHR43477">
    <property type="entry name" value="DIHYDROANTICAPSIN 7-DEHYDROGENASE"/>
    <property type="match status" value="1"/>
</dbReference>
<dbReference type="PANTHER" id="PTHR43477:SF1">
    <property type="entry name" value="DIHYDROANTICAPSIN 7-DEHYDROGENASE"/>
    <property type="match status" value="1"/>
</dbReference>
<comment type="similarity">
    <text evidence="1">Belongs to the short-chain dehydrogenases/reductases (SDR) family.</text>
</comment>
<dbReference type="Proteomes" id="UP001595923">
    <property type="component" value="Unassembled WGS sequence"/>
</dbReference>
<dbReference type="NCBIfam" id="NF005893">
    <property type="entry name" value="PRK07856.1"/>
    <property type="match status" value="1"/>
</dbReference>
<accession>A0ABV9E3X4</accession>
<evidence type="ECO:0000256" key="3">
    <source>
        <dbReference type="SAM" id="MobiDB-lite"/>
    </source>
</evidence>
<dbReference type="EMBL" id="JBHSFQ010000052">
    <property type="protein sequence ID" value="MFC4565900.1"/>
    <property type="molecule type" value="Genomic_DNA"/>
</dbReference>